<dbReference type="Proteomes" id="UP001428341">
    <property type="component" value="Unassembled WGS sequence"/>
</dbReference>
<evidence type="ECO:0000313" key="1">
    <source>
        <dbReference type="EMBL" id="KAK9209261.1"/>
    </source>
</evidence>
<dbReference type="EMBL" id="JBCGBO010000004">
    <property type="protein sequence ID" value="KAK9209261.1"/>
    <property type="molecule type" value="Genomic_DNA"/>
</dbReference>
<sequence length="189" mass="21685">MVSSEGGIVELYPTLASKGEILGYIRRLHHRNRDANLTRTWPGPGLTRIIRAGFNSYRIKINSVSGYDFIDPDISSSSLHQIIAITPHRFASLYSHSSSSLASVWLSFVHHDLETLNEIKNLQAKDQNLEQLLSRCAYDYRFAVEEDFGVAVKKLNENAYKELQTWHFMEVRQGLWTVKGHIKIRQARL</sequence>
<comment type="caution">
    <text evidence="1">The sequence shown here is derived from an EMBL/GenBank/DDBJ whole genome shotgun (WGS) entry which is preliminary data.</text>
</comment>
<reference evidence="1 2" key="1">
    <citation type="submission" date="2024-05" db="EMBL/GenBank/DDBJ databases">
        <title>Haplotype-resolved chromosome-level genome assembly of Huyou (Citrus changshanensis).</title>
        <authorList>
            <person name="Miao C."/>
            <person name="Chen W."/>
            <person name="Wu Y."/>
            <person name="Wang L."/>
            <person name="Zhao S."/>
            <person name="Grierson D."/>
            <person name="Xu C."/>
            <person name="Chen K."/>
        </authorList>
    </citation>
    <scope>NUCLEOTIDE SEQUENCE [LARGE SCALE GENOMIC DNA]</scope>
    <source>
        <strain evidence="1">01-14</strain>
        <tissue evidence="1">Leaf</tissue>
    </source>
</reference>
<name>A0AAP0QRE1_9ROSI</name>
<evidence type="ECO:0000313" key="2">
    <source>
        <dbReference type="Proteomes" id="UP001428341"/>
    </source>
</evidence>
<dbReference type="AlphaFoldDB" id="A0AAP0QRE1"/>
<protein>
    <submittedName>
        <fullName evidence="1">Uncharacterized protein</fullName>
    </submittedName>
</protein>
<keyword evidence="2" id="KW-1185">Reference proteome</keyword>
<accession>A0AAP0QRE1</accession>
<gene>
    <name evidence="1" type="ORF">WN944_001625</name>
</gene>
<dbReference type="Gene3D" id="1.20.140.40">
    <property type="entry name" value="Invertase/pectin methylesterase inhibitor family protein"/>
    <property type="match status" value="1"/>
</dbReference>
<dbReference type="InterPro" id="IPR035513">
    <property type="entry name" value="Invertase/methylesterase_inhib"/>
</dbReference>
<proteinExistence type="predicted"/>
<organism evidence="1 2">
    <name type="scientific">Citrus x changshan-huyou</name>
    <dbReference type="NCBI Taxonomy" id="2935761"/>
    <lineage>
        <taxon>Eukaryota</taxon>
        <taxon>Viridiplantae</taxon>
        <taxon>Streptophyta</taxon>
        <taxon>Embryophyta</taxon>
        <taxon>Tracheophyta</taxon>
        <taxon>Spermatophyta</taxon>
        <taxon>Magnoliopsida</taxon>
        <taxon>eudicotyledons</taxon>
        <taxon>Gunneridae</taxon>
        <taxon>Pentapetalae</taxon>
        <taxon>rosids</taxon>
        <taxon>malvids</taxon>
        <taxon>Sapindales</taxon>
        <taxon>Rutaceae</taxon>
        <taxon>Aurantioideae</taxon>
        <taxon>Citrus</taxon>
    </lineage>
</organism>